<evidence type="ECO:0000256" key="2">
    <source>
        <dbReference type="ARBA" id="ARBA00022692"/>
    </source>
</evidence>
<keyword evidence="3 5" id="KW-1133">Transmembrane helix</keyword>
<evidence type="ECO:0000256" key="3">
    <source>
        <dbReference type="ARBA" id="ARBA00022989"/>
    </source>
</evidence>
<organism evidence="6">
    <name type="scientific">Fundidesulfovibrio putealis</name>
    <dbReference type="NCBI Taxonomy" id="270496"/>
    <lineage>
        <taxon>Bacteria</taxon>
        <taxon>Pseudomonadati</taxon>
        <taxon>Thermodesulfobacteriota</taxon>
        <taxon>Desulfovibrionia</taxon>
        <taxon>Desulfovibrionales</taxon>
        <taxon>Desulfovibrionaceae</taxon>
        <taxon>Fundidesulfovibrio</taxon>
    </lineage>
</organism>
<gene>
    <name evidence="6" type="ORF">ENR59_08100</name>
</gene>
<feature type="transmembrane region" description="Helical" evidence="5">
    <location>
        <begin position="65"/>
        <end position="85"/>
    </location>
</feature>
<proteinExistence type="predicted"/>
<dbReference type="GO" id="GO:0016020">
    <property type="term" value="C:membrane"/>
    <property type="evidence" value="ECO:0007669"/>
    <property type="project" value="UniProtKB-SubCell"/>
</dbReference>
<dbReference type="Pfam" id="PF04193">
    <property type="entry name" value="PQ-loop"/>
    <property type="match status" value="1"/>
</dbReference>
<comment type="subcellular location">
    <subcellularLocation>
        <location evidence="1">Membrane</location>
        <topology evidence="1">Multi-pass membrane protein</topology>
    </subcellularLocation>
</comment>
<reference evidence="6" key="1">
    <citation type="journal article" date="2020" name="mSystems">
        <title>Genome- and Community-Level Interaction Insights into Carbon Utilization and Element Cycling Functions of Hydrothermarchaeota in Hydrothermal Sediment.</title>
        <authorList>
            <person name="Zhou Z."/>
            <person name="Liu Y."/>
            <person name="Xu W."/>
            <person name="Pan J."/>
            <person name="Luo Z.H."/>
            <person name="Li M."/>
        </authorList>
    </citation>
    <scope>NUCLEOTIDE SEQUENCE [LARGE SCALE GENOMIC DNA]</scope>
    <source>
        <strain evidence="6">SpSt-413</strain>
    </source>
</reference>
<sequence>MNDWFNEAVGIVAGTLTTTAYLPQVLQTLRTRSVEDISLRMYLLLCAGIALWLIYGWLIDSVSVMLANGISLALTTAILALKVAYGSRKNP</sequence>
<dbReference type="InterPro" id="IPR006603">
    <property type="entry name" value="PQ-loop_rpt"/>
</dbReference>
<evidence type="ECO:0000313" key="6">
    <source>
        <dbReference type="EMBL" id="HGG92898.1"/>
    </source>
</evidence>
<dbReference type="Gene3D" id="1.20.1280.290">
    <property type="match status" value="1"/>
</dbReference>
<dbReference type="NCBIfam" id="NF037968">
    <property type="entry name" value="SemiSWEET_2"/>
    <property type="match status" value="1"/>
</dbReference>
<name>A0A7C4AHI7_9BACT</name>
<evidence type="ECO:0000256" key="1">
    <source>
        <dbReference type="ARBA" id="ARBA00004141"/>
    </source>
</evidence>
<keyword evidence="2 5" id="KW-0812">Transmembrane</keyword>
<dbReference type="InterPro" id="IPR047662">
    <property type="entry name" value="SemiSWEET"/>
</dbReference>
<accession>A0A7C4AHI7</accession>
<keyword evidence="4 5" id="KW-0472">Membrane</keyword>
<comment type="caution">
    <text evidence="6">The sequence shown here is derived from an EMBL/GenBank/DDBJ whole genome shotgun (WGS) entry which is preliminary data.</text>
</comment>
<dbReference type="EMBL" id="DSRP01000558">
    <property type="protein sequence ID" value="HGG92898.1"/>
    <property type="molecule type" value="Genomic_DNA"/>
</dbReference>
<evidence type="ECO:0000256" key="5">
    <source>
        <dbReference type="SAM" id="Phobius"/>
    </source>
</evidence>
<evidence type="ECO:0000256" key="4">
    <source>
        <dbReference type="ARBA" id="ARBA00023136"/>
    </source>
</evidence>
<evidence type="ECO:0008006" key="7">
    <source>
        <dbReference type="Google" id="ProtNLM"/>
    </source>
</evidence>
<feature type="transmembrane region" description="Helical" evidence="5">
    <location>
        <begin position="39"/>
        <end position="59"/>
    </location>
</feature>
<dbReference type="GO" id="GO:0051119">
    <property type="term" value="F:sugar transmembrane transporter activity"/>
    <property type="evidence" value="ECO:0007669"/>
    <property type="project" value="InterPro"/>
</dbReference>
<protein>
    <recommendedName>
        <fullName evidence="7">Glutathione synthetase</fullName>
    </recommendedName>
</protein>
<dbReference type="AlphaFoldDB" id="A0A7C4AHI7"/>